<evidence type="ECO:0000313" key="1">
    <source>
        <dbReference type="EMBL" id="QCG76279.1"/>
    </source>
</evidence>
<accession>A0A4Y5JV86</accession>
<keyword evidence="2" id="KW-1185">Reference proteome</keyword>
<reference evidence="2" key="1">
    <citation type="journal article" date="2020" name="bioRxiv">
        <title>Integrative omics analysis of Pseudomonas aeruginosa virus PA5oct highlights the molecular complexity of jumbo phages.</title>
        <authorList>
            <person name="Lood C."/>
            <person name="Danis-Wlodarczyk K."/>
            <person name="Blasdel B.G."/>
            <person name="Jang H.B."/>
            <person name="Vandenheuvel D."/>
            <person name="Briers Y."/>
            <person name="Noben J.-P."/>
            <person name="van Noort V."/>
            <person name="Drulis-Kawa Z."/>
            <person name="Lavigne R."/>
        </authorList>
    </citation>
    <scope>NUCLEOTIDE SEQUENCE [LARGE SCALE GENOMIC DNA]</scope>
</reference>
<sequence length="58" mass="6667">MVSVVDAYGNIEVLVMPSNITVLELQAYTTELLYVRKSHCLCLYLPNIGNYALWFLDR</sequence>
<name>A0A4Y5JV86_9CAUD</name>
<proteinExistence type="predicted"/>
<dbReference type="Proteomes" id="UP000316733">
    <property type="component" value="Segment"/>
</dbReference>
<evidence type="ECO:0000313" key="2">
    <source>
        <dbReference type="Proteomes" id="UP000316733"/>
    </source>
</evidence>
<protein>
    <submittedName>
        <fullName evidence="1">Uncharacterized protein</fullName>
    </submittedName>
</protein>
<dbReference type="EMBL" id="MK797984">
    <property type="protein sequence ID" value="QCG76279.1"/>
    <property type="molecule type" value="Genomic_DNA"/>
</dbReference>
<gene>
    <name evidence="1" type="ORF">EST35_0409</name>
</gene>
<organism evidence="1 2">
    <name type="scientific">Pseudomonas phage vB_PaeM_PA5oct</name>
    <dbReference type="NCBI Taxonomy" id="2163605"/>
    <lineage>
        <taxon>Viruses</taxon>
        <taxon>Duplodnaviria</taxon>
        <taxon>Heunggongvirae</taxon>
        <taxon>Uroviricota</taxon>
        <taxon>Caudoviricetes</taxon>
        <taxon>Arenbergviridae</taxon>
        <taxon>Wroclawvirus</taxon>
        <taxon>Wroclawvirus PA5oct</taxon>
    </lineage>
</organism>